<protein>
    <recommendedName>
        <fullName evidence="1">DUF6924 domain-containing protein</fullName>
    </recommendedName>
</protein>
<proteinExistence type="predicted"/>
<evidence type="ECO:0000313" key="3">
    <source>
        <dbReference type="Proteomes" id="UP001523369"/>
    </source>
</evidence>
<evidence type="ECO:0000259" key="1">
    <source>
        <dbReference type="Pfam" id="PF21962"/>
    </source>
</evidence>
<feature type="domain" description="DUF6924" evidence="1">
    <location>
        <begin position="1"/>
        <end position="120"/>
    </location>
</feature>
<accession>A0ABT1DXA6</accession>
<dbReference type="EMBL" id="JAMYJR010000038">
    <property type="protein sequence ID" value="MCO8275517.1"/>
    <property type="molecule type" value="Genomic_DNA"/>
</dbReference>
<dbReference type="RefSeq" id="WP_253241581.1">
    <property type="nucleotide sequence ID" value="NZ_JAMYJR010000038.1"/>
</dbReference>
<name>A0ABT1DXA6_9ACTN</name>
<dbReference type="Proteomes" id="UP001523369">
    <property type="component" value="Unassembled WGS sequence"/>
</dbReference>
<dbReference type="InterPro" id="IPR053832">
    <property type="entry name" value="DUF6924"/>
</dbReference>
<gene>
    <name evidence="2" type="ORF">M1L60_33530</name>
</gene>
<dbReference type="Pfam" id="PF21962">
    <property type="entry name" value="DUF6924"/>
    <property type="match status" value="1"/>
</dbReference>
<sequence>MVRTDLSEDAAWRSLCDAVTLGGGEWPVLFVDDAHWMGATAEEVRAAAATEGHLDVVFLADSEALTDPEHKLLAVAGPSEPELRVVPGWVMLLHGTVAVTGMSFGEFAAVADPAGVFRGFPD</sequence>
<comment type="caution">
    <text evidence="2">The sequence shown here is derived from an EMBL/GenBank/DDBJ whole genome shotgun (WGS) entry which is preliminary data.</text>
</comment>
<organism evidence="2 3">
    <name type="scientific">Paractinoplanes aksuensis</name>
    <dbReference type="NCBI Taxonomy" id="2939490"/>
    <lineage>
        <taxon>Bacteria</taxon>
        <taxon>Bacillati</taxon>
        <taxon>Actinomycetota</taxon>
        <taxon>Actinomycetes</taxon>
        <taxon>Micromonosporales</taxon>
        <taxon>Micromonosporaceae</taxon>
        <taxon>Paractinoplanes</taxon>
    </lineage>
</organism>
<evidence type="ECO:0000313" key="2">
    <source>
        <dbReference type="EMBL" id="MCO8275517.1"/>
    </source>
</evidence>
<reference evidence="2 3" key="1">
    <citation type="submission" date="2022-06" db="EMBL/GenBank/DDBJ databases">
        <title>New Species of the Genus Actinoplanes, ActinopZanes ferrugineus.</title>
        <authorList>
            <person name="Ding P."/>
        </authorList>
    </citation>
    <scope>NUCLEOTIDE SEQUENCE [LARGE SCALE GENOMIC DNA]</scope>
    <source>
        <strain evidence="2 3">TRM88003</strain>
    </source>
</reference>
<keyword evidence="3" id="KW-1185">Reference proteome</keyword>